<evidence type="ECO:0000313" key="2">
    <source>
        <dbReference type="Proteomes" id="UP000754644"/>
    </source>
</evidence>
<feature type="non-terminal residue" evidence="1">
    <location>
        <position position="81"/>
    </location>
</feature>
<evidence type="ECO:0008006" key="3">
    <source>
        <dbReference type="Google" id="ProtNLM"/>
    </source>
</evidence>
<dbReference type="Gene3D" id="3.90.1150.10">
    <property type="entry name" value="Aspartate Aminotransferase, domain 1"/>
    <property type="match status" value="1"/>
</dbReference>
<gene>
    <name evidence="1" type="ORF">HQ497_06970</name>
</gene>
<dbReference type="Proteomes" id="UP000754644">
    <property type="component" value="Unassembled WGS sequence"/>
</dbReference>
<name>A0A973A954_9GAMM</name>
<proteinExistence type="predicted"/>
<dbReference type="AlphaFoldDB" id="A0A973A954"/>
<organism evidence="1 2">
    <name type="scientific">SAR86 cluster bacterium</name>
    <dbReference type="NCBI Taxonomy" id="2030880"/>
    <lineage>
        <taxon>Bacteria</taxon>
        <taxon>Pseudomonadati</taxon>
        <taxon>Pseudomonadota</taxon>
        <taxon>Gammaproteobacteria</taxon>
        <taxon>SAR86 cluster</taxon>
    </lineage>
</organism>
<protein>
    <recommendedName>
        <fullName evidence="3">Aspartate aminotransferase family protein</fullName>
    </recommendedName>
</protein>
<dbReference type="InterPro" id="IPR015424">
    <property type="entry name" value="PyrdxlP-dep_Trfase"/>
</dbReference>
<sequence length="81" mass="8742">MNMQRETHILHRQIQADLPVADHGEGVYVIDTKGKRYLDACGGAAVSVFVNKDVAFIDYATLASEGLSAHNSFGGFSQTSL</sequence>
<evidence type="ECO:0000313" key="1">
    <source>
        <dbReference type="EMBL" id="NQV65087.1"/>
    </source>
</evidence>
<dbReference type="EMBL" id="JABMOJ010000260">
    <property type="protein sequence ID" value="NQV65087.1"/>
    <property type="molecule type" value="Genomic_DNA"/>
</dbReference>
<accession>A0A973A954</accession>
<reference evidence="1" key="1">
    <citation type="submission" date="2020-05" db="EMBL/GenBank/DDBJ databases">
        <title>Sulfur intermediates as new biogeochemical hubs in an aquatic model microbial ecosystem.</title>
        <authorList>
            <person name="Vigneron A."/>
        </authorList>
    </citation>
    <scope>NUCLEOTIDE SEQUENCE</scope>
    <source>
        <strain evidence="1">Bin.250</strain>
    </source>
</reference>
<dbReference type="InterPro" id="IPR015422">
    <property type="entry name" value="PyrdxlP-dep_Trfase_small"/>
</dbReference>
<dbReference type="SUPFAM" id="SSF53383">
    <property type="entry name" value="PLP-dependent transferases"/>
    <property type="match status" value="1"/>
</dbReference>
<comment type="caution">
    <text evidence="1">The sequence shown here is derived from an EMBL/GenBank/DDBJ whole genome shotgun (WGS) entry which is preliminary data.</text>
</comment>